<dbReference type="InterPro" id="IPR011050">
    <property type="entry name" value="Pectin_lyase_fold/virulence"/>
</dbReference>
<sequence>MQENPQGITYYVDACTGSDTNDGLSPETAFYSLKAISALTLHAGDRVLLRRGCVFENQYLHLKNVNGQPEQLVIIDAYGEGALPRIDTNGCGIWFQDYGCKLDHPLHRYRGYVSSCILLYDCSYVEVQNIALTNGAIELDSSYYDIDHMNRTGVAVVAQNAGTLCHIYLKGLDIRHVHGNVYDKHMNNGGIYFTAFQPLDEERTGVSRFDDILVENCYLEDVNRWGIAAAYTAYHTFFADKEIPDEVAARYGSSRVVIRGNYVKDAGGDAITPMYCDRPLVERNISQGAGRQMNLKDYSESQLGRVAAAVWPWKCKNALLQYNEVFETRYHNGENQDGQAFDADWGDGTVYQYNYSHDNEGGCLMVCGEEAVNTVFRYNISQNDGRAVLLPASSPVAEIYNNTFFVREDVPFIATNSDEIGPMILKNNIIYRDSSAEKNENWYLDRMTYENNIFFGYSNPPIEKGANLKGDPGMVLPGTGKTGAFGHPALDSLNGYRLKADALAIGKGLDNDISDVTEDFFGTPLSFVKSVGAHQPQDAEKTD</sequence>
<name>A0A9D2Q694_9FIRM</name>
<organism evidence="1 2">
    <name type="scientific">Candidatus Ruthenibacterium merdavium</name>
    <dbReference type="NCBI Taxonomy" id="2838752"/>
    <lineage>
        <taxon>Bacteria</taxon>
        <taxon>Bacillati</taxon>
        <taxon>Bacillota</taxon>
        <taxon>Clostridia</taxon>
        <taxon>Eubacteriales</taxon>
        <taxon>Oscillospiraceae</taxon>
        <taxon>Ruthenibacterium</taxon>
    </lineage>
</organism>
<dbReference type="InterPro" id="IPR012334">
    <property type="entry name" value="Pectin_lyas_fold"/>
</dbReference>
<reference evidence="1" key="1">
    <citation type="journal article" date="2021" name="PeerJ">
        <title>Extensive microbial diversity within the chicken gut microbiome revealed by metagenomics and culture.</title>
        <authorList>
            <person name="Gilroy R."/>
            <person name="Ravi A."/>
            <person name="Getino M."/>
            <person name="Pursley I."/>
            <person name="Horton D.L."/>
            <person name="Alikhan N.F."/>
            <person name="Baker D."/>
            <person name="Gharbi K."/>
            <person name="Hall N."/>
            <person name="Watson M."/>
            <person name="Adriaenssens E.M."/>
            <person name="Foster-Nyarko E."/>
            <person name="Jarju S."/>
            <person name="Secka A."/>
            <person name="Antonio M."/>
            <person name="Oren A."/>
            <person name="Chaudhuri R.R."/>
            <person name="La Ragione R."/>
            <person name="Hildebrand F."/>
            <person name="Pallen M.J."/>
        </authorList>
    </citation>
    <scope>NUCLEOTIDE SEQUENCE</scope>
    <source>
        <strain evidence="1">5933</strain>
    </source>
</reference>
<dbReference type="Gene3D" id="2.160.20.10">
    <property type="entry name" value="Single-stranded right-handed beta-helix, Pectin lyase-like"/>
    <property type="match status" value="1"/>
</dbReference>
<reference evidence="1" key="2">
    <citation type="submission" date="2021-04" db="EMBL/GenBank/DDBJ databases">
        <authorList>
            <person name="Gilroy R."/>
        </authorList>
    </citation>
    <scope>NUCLEOTIDE SEQUENCE</scope>
    <source>
        <strain evidence="1">5933</strain>
    </source>
</reference>
<accession>A0A9D2Q694</accession>
<dbReference type="AlphaFoldDB" id="A0A9D2Q694"/>
<evidence type="ECO:0000313" key="2">
    <source>
        <dbReference type="Proteomes" id="UP000823918"/>
    </source>
</evidence>
<evidence type="ECO:0000313" key="1">
    <source>
        <dbReference type="EMBL" id="HJC71655.1"/>
    </source>
</evidence>
<proteinExistence type="predicted"/>
<gene>
    <name evidence="1" type="ORF">H9698_02535</name>
</gene>
<dbReference type="SUPFAM" id="SSF51126">
    <property type="entry name" value="Pectin lyase-like"/>
    <property type="match status" value="1"/>
</dbReference>
<dbReference type="EMBL" id="DWWA01000016">
    <property type="protein sequence ID" value="HJC71655.1"/>
    <property type="molecule type" value="Genomic_DNA"/>
</dbReference>
<comment type="caution">
    <text evidence="1">The sequence shown here is derived from an EMBL/GenBank/DDBJ whole genome shotgun (WGS) entry which is preliminary data.</text>
</comment>
<dbReference type="Proteomes" id="UP000823918">
    <property type="component" value="Unassembled WGS sequence"/>
</dbReference>
<protein>
    <submittedName>
        <fullName evidence="1">Right-handed parallel beta-helix repeat-containing protein</fullName>
    </submittedName>
</protein>